<dbReference type="EMBL" id="JARKIB010000070">
    <property type="protein sequence ID" value="KAJ7749221.1"/>
    <property type="molecule type" value="Genomic_DNA"/>
</dbReference>
<dbReference type="Proteomes" id="UP001215598">
    <property type="component" value="Unassembled WGS sequence"/>
</dbReference>
<reference evidence="2" key="1">
    <citation type="submission" date="2023-03" db="EMBL/GenBank/DDBJ databases">
        <title>Massive genome expansion in bonnet fungi (Mycena s.s.) driven by repeated elements and novel gene families across ecological guilds.</title>
        <authorList>
            <consortium name="Lawrence Berkeley National Laboratory"/>
            <person name="Harder C.B."/>
            <person name="Miyauchi S."/>
            <person name="Viragh M."/>
            <person name="Kuo A."/>
            <person name="Thoen E."/>
            <person name="Andreopoulos B."/>
            <person name="Lu D."/>
            <person name="Skrede I."/>
            <person name="Drula E."/>
            <person name="Henrissat B."/>
            <person name="Morin E."/>
            <person name="Kohler A."/>
            <person name="Barry K."/>
            <person name="LaButti K."/>
            <person name="Morin E."/>
            <person name="Salamov A."/>
            <person name="Lipzen A."/>
            <person name="Mereny Z."/>
            <person name="Hegedus B."/>
            <person name="Baldrian P."/>
            <person name="Stursova M."/>
            <person name="Weitz H."/>
            <person name="Taylor A."/>
            <person name="Grigoriev I.V."/>
            <person name="Nagy L.G."/>
            <person name="Martin F."/>
            <person name="Kauserud H."/>
        </authorList>
    </citation>
    <scope>NUCLEOTIDE SEQUENCE</scope>
    <source>
        <strain evidence="2">CBHHK182m</strain>
    </source>
</reference>
<proteinExistence type="predicted"/>
<organism evidence="2 3">
    <name type="scientific">Mycena metata</name>
    <dbReference type="NCBI Taxonomy" id="1033252"/>
    <lineage>
        <taxon>Eukaryota</taxon>
        <taxon>Fungi</taxon>
        <taxon>Dikarya</taxon>
        <taxon>Basidiomycota</taxon>
        <taxon>Agaricomycotina</taxon>
        <taxon>Agaricomycetes</taxon>
        <taxon>Agaricomycetidae</taxon>
        <taxon>Agaricales</taxon>
        <taxon>Marasmiineae</taxon>
        <taxon>Mycenaceae</taxon>
        <taxon>Mycena</taxon>
    </lineage>
</organism>
<protein>
    <submittedName>
        <fullName evidence="2">Uncharacterized protein</fullName>
    </submittedName>
</protein>
<evidence type="ECO:0000313" key="2">
    <source>
        <dbReference type="EMBL" id="KAJ7749221.1"/>
    </source>
</evidence>
<comment type="caution">
    <text evidence="2">The sequence shown here is derived from an EMBL/GenBank/DDBJ whole genome shotgun (WGS) entry which is preliminary data.</text>
</comment>
<evidence type="ECO:0000256" key="1">
    <source>
        <dbReference type="SAM" id="MobiDB-lite"/>
    </source>
</evidence>
<dbReference type="AlphaFoldDB" id="A0AAD7N6W3"/>
<feature type="region of interest" description="Disordered" evidence="1">
    <location>
        <begin position="121"/>
        <end position="159"/>
    </location>
</feature>
<gene>
    <name evidence="2" type="ORF">B0H16DRAFT_1461369</name>
</gene>
<name>A0AAD7N6W3_9AGAR</name>
<accession>A0AAD7N6W3</accession>
<evidence type="ECO:0000313" key="3">
    <source>
        <dbReference type="Proteomes" id="UP001215598"/>
    </source>
</evidence>
<feature type="compositionally biased region" description="Basic and acidic residues" evidence="1">
    <location>
        <begin position="132"/>
        <end position="159"/>
    </location>
</feature>
<keyword evidence="3" id="KW-1185">Reference proteome</keyword>
<sequence length="159" mass="17813">MTSTKHRRRLVKLQDLNVVTACLLKRQDLNVVAAPQTPRPQSTLLSILKASLKPTLSKLLGPLSIIVIPGGIKVSRTWQSQCTRKILVKCFKIDVVDFPSVVAYKYRERVGTADLAPFWTSENNPKNGFHKPGLEKPTERVAETRSKQRSAPGEKQKNI</sequence>